<dbReference type="Proteomes" id="UP001059663">
    <property type="component" value="Chromosome"/>
</dbReference>
<accession>A0AC61U604</accession>
<protein>
    <submittedName>
        <fullName evidence="1">Uncharacterized protein</fullName>
    </submittedName>
</protein>
<name>A0AC61U604_9MICO</name>
<evidence type="ECO:0000313" key="1">
    <source>
        <dbReference type="EMBL" id="UUZ45404.1"/>
    </source>
</evidence>
<sequence>MADDLTVELGDEGQLVDDRAVGAQAADQLALDGLPSPLWNAEGGVVQLSGRARRAGSPGG</sequence>
<gene>
    <name evidence="1" type="ORF">LP422_04355</name>
</gene>
<dbReference type="EMBL" id="CP087977">
    <property type="protein sequence ID" value="UUZ45404.1"/>
    <property type="molecule type" value="Genomic_DNA"/>
</dbReference>
<evidence type="ECO:0000313" key="2">
    <source>
        <dbReference type="Proteomes" id="UP001059663"/>
    </source>
</evidence>
<reference evidence="1" key="1">
    <citation type="submission" date="2021-11" db="EMBL/GenBank/DDBJ databases">
        <title>Study of the species diversity of bacterial strains isolated from a unique natural object - Shulgan-Tash cave (Bashkiria).</title>
        <authorList>
            <person name="Sazanova A.L."/>
            <person name="Chirak E.R."/>
            <person name="Safronova V.I."/>
        </authorList>
    </citation>
    <scope>NUCLEOTIDE SEQUENCE</scope>
    <source>
        <strain evidence="1">P1</strain>
    </source>
</reference>
<proteinExistence type="predicted"/>
<organism evidence="1 2">
    <name type="scientific">Janibacter limosus</name>
    <dbReference type="NCBI Taxonomy" id="53458"/>
    <lineage>
        <taxon>Bacteria</taxon>
        <taxon>Bacillati</taxon>
        <taxon>Actinomycetota</taxon>
        <taxon>Actinomycetes</taxon>
        <taxon>Micrococcales</taxon>
        <taxon>Intrasporangiaceae</taxon>
        <taxon>Janibacter</taxon>
    </lineage>
</organism>